<dbReference type="OrthoDB" id="1939383at2759"/>
<keyword evidence="2" id="KW-1185">Reference proteome</keyword>
<organism evidence="1 2">
    <name type="scientific">Carnegiea gigantea</name>
    <dbReference type="NCBI Taxonomy" id="171969"/>
    <lineage>
        <taxon>Eukaryota</taxon>
        <taxon>Viridiplantae</taxon>
        <taxon>Streptophyta</taxon>
        <taxon>Embryophyta</taxon>
        <taxon>Tracheophyta</taxon>
        <taxon>Spermatophyta</taxon>
        <taxon>Magnoliopsida</taxon>
        <taxon>eudicotyledons</taxon>
        <taxon>Gunneridae</taxon>
        <taxon>Pentapetalae</taxon>
        <taxon>Caryophyllales</taxon>
        <taxon>Cactineae</taxon>
        <taxon>Cactaceae</taxon>
        <taxon>Cactoideae</taxon>
        <taxon>Echinocereeae</taxon>
        <taxon>Carnegiea</taxon>
    </lineage>
</organism>
<proteinExistence type="predicted"/>
<reference evidence="1" key="1">
    <citation type="submission" date="2022-04" db="EMBL/GenBank/DDBJ databases">
        <title>Carnegiea gigantea Genome sequencing and assembly v2.</title>
        <authorList>
            <person name="Copetti D."/>
            <person name="Sanderson M.J."/>
            <person name="Burquez A."/>
            <person name="Wojciechowski M.F."/>
        </authorList>
    </citation>
    <scope>NUCLEOTIDE SEQUENCE</scope>
    <source>
        <strain evidence="1">SGP5-SGP5p</strain>
        <tissue evidence="1">Aerial part</tissue>
    </source>
</reference>
<sequence>MAVLLCKKVEREMTNKLLVSERAKCGSDKPQTRLRLEGKISELSDDDEISITSDDMDKHKQGIQKWENGVGERIEQKLSDTYKKMDCVAAMESYNLALGEYSVELTNNRKLVCHALAVMTKANLSVYDYMHPIYKMETNITSTISKQVTWRKLMTGQGLWLVEKSLMKSTTNAYYP</sequence>
<dbReference type="EMBL" id="JAKOGI010000287">
    <property type="protein sequence ID" value="KAJ8437691.1"/>
    <property type="molecule type" value="Genomic_DNA"/>
</dbReference>
<name>A0A9Q1K7C3_9CARY</name>
<protein>
    <submittedName>
        <fullName evidence="1">Uncharacterized protein</fullName>
    </submittedName>
</protein>
<dbReference type="Proteomes" id="UP001153076">
    <property type="component" value="Unassembled WGS sequence"/>
</dbReference>
<accession>A0A9Q1K7C3</accession>
<evidence type="ECO:0000313" key="2">
    <source>
        <dbReference type="Proteomes" id="UP001153076"/>
    </source>
</evidence>
<comment type="caution">
    <text evidence="1">The sequence shown here is derived from an EMBL/GenBank/DDBJ whole genome shotgun (WGS) entry which is preliminary data.</text>
</comment>
<dbReference type="AlphaFoldDB" id="A0A9Q1K7C3"/>
<evidence type="ECO:0000313" key="1">
    <source>
        <dbReference type="EMBL" id="KAJ8437691.1"/>
    </source>
</evidence>
<gene>
    <name evidence="1" type="ORF">Cgig2_030713</name>
</gene>